<sequence>MSKLQRESPSISLVSNLKCREKLQFLLQFGGNIHKSDEKYDCPRVFKINFGKFGPQLNMSDWEFSVMNILESIIPTCKLIELYICPTQHGLTLNKIESLSKIYNFIGQCPSLKKVLMPYTNDSGLLETLLSLVKEKGRNWNCLQLMFAKNVGNDDQLQTHPALFDIFGYICKNMINLRVLKIDLPNEGLQDYKRGYYEHLRARTMPLLVKYGIII</sequence>
<keyword evidence="2" id="KW-1185">Reference proteome</keyword>
<reference evidence="1" key="1">
    <citation type="submission" date="2019-06" db="EMBL/GenBank/DDBJ databases">
        <authorList>
            <person name="Zheng W."/>
        </authorList>
    </citation>
    <scope>NUCLEOTIDE SEQUENCE</scope>
    <source>
        <strain evidence="1">QDHG01</strain>
    </source>
</reference>
<organism evidence="1 2">
    <name type="scientific">Halteria grandinella</name>
    <dbReference type="NCBI Taxonomy" id="5974"/>
    <lineage>
        <taxon>Eukaryota</taxon>
        <taxon>Sar</taxon>
        <taxon>Alveolata</taxon>
        <taxon>Ciliophora</taxon>
        <taxon>Intramacronucleata</taxon>
        <taxon>Spirotrichea</taxon>
        <taxon>Stichotrichia</taxon>
        <taxon>Sporadotrichida</taxon>
        <taxon>Halteriidae</taxon>
        <taxon>Halteria</taxon>
    </lineage>
</organism>
<protein>
    <submittedName>
        <fullName evidence="1">Uncharacterized protein</fullName>
    </submittedName>
</protein>
<comment type="caution">
    <text evidence="1">The sequence shown here is derived from an EMBL/GenBank/DDBJ whole genome shotgun (WGS) entry which is preliminary data.</text>
</comment>
<proteinExistence type="predicted"/>
<evidence type="ECO:0000313" key="1">
    <source>
        <dbReference type="EMBL" id="TNV86095.1"/>
    </source>
</evidence>
<dbReference type="Proteomes" id="UP000785679">
    <property type="component" value="Unassembled WGS sequence"/>
</dbReference>
<evidence type="ECO:0000313" key="2">
    <source>
        <dbReference type="Proteomes" id="UP000785679"/>
    </source>
</evidence>
<gene>
    <name evidence="1" type="ORF">FGO68_gene12957</name>
</gene>
<dbReference type="EMBL" id="RRYP01001316">
    <property type="protein sequence ID" value="TNV86095.1"/>
    <property type="molecule type" value="Genomic_DNA"/>
</dbReference>
<name>A0A8J8P5A6_HALGN</name>
<dbReference type="AlphaFoldDB" id="A0A8J8P5A6"/>
<accession>A0A8J8P5A6</accession>